<gene>
    <name evidence="1" type="ORF">CAMRE0001_3254</name>
</gene>
<keyword evidence="2" id="KW-1185">Reference proteome</keyword>
<name>B9D512_CAMRE</name>
<organism evidence="1 2">
    <name type="scientific">Campylobacter rectus RM3267</name>
    <dbReference type="NCBI Taxonomy" id="553218"/>
    <lineage>
        <taxon>Bacteria</taxon>
        <taxon>Pseudomonadati</taxon>
        <taxon>Campylobacterota</taxon>
        <taxon>Epsilonproteobacteria</taxon>
        <taxon>Campylobacterales</taxon>
        <taxon>Campylobacteraceae</taxon>
        <taxon>Campylobacter</taxon>
    </lineage>
</organism>
<dbReference type="EMBL" id="ACFU01000032">
    <property type="protein sequence ID" value="EEF12926.1"/>
    <property type="molecule type" value="Genomic_DNA"/>
</dbReference>
<comment type="caution">
    <text evidence="1">The sequence shown here is derived from an EMBL/GenBank/DDBJ whole genome shotgun (WGS) entry which is preliminary data.</text>
</comment>
<dbReference type="Proteomes" id="UP000003082">
    <property type="component" value="Unassembled WGS sequence"/>
</dbReference>
<sequence length="88" mass="10137">MLAAGNVGARLRFFSKFDNFSSGFRFWLGCFVLGFCRQKGANDANLLARLNRKKTSRRAAEDTAFDFYDRYKISKPSAQIILIYVRQI</sequence>
<proteinExistence type="predicted"/>
<evidence type="ECO:0000313" key="2">
    <source>
        <dbReference type="Proteomes" id="UP000003082"/>
    </source>
</evidence>
<dbReference type="AlphaFoldDB" id="B9D512"/>
<protein>
    <submittedName>
        <fullName evidence="1">Uncharacterized protein</fullName>
    </submittedName>
</protein>
<reference evidence="1 2" key="1">
    <citation type="submission" date="2008-08" db="EMBL/GenBank/DDBJ databases">
        <authorList>
            <person name="Madupu R."/>
            <person name="Durkin A.S."/>
            <person name="Torralba M."/>
            <person name="Methe B."/>
            <person name="Sutton G.G."/>
            <person name="Strausberg R.L."/>
            <person name="Nelson K.E."/>
        </authorList>
    </citation>
    <scope>NUCLEOTIDE SEQUENCE [LARGE SCALE GENOMIC DNA]</scope>
    <source>
        <strain evidence="1 2">RM3267</strain>
    </source>
</reference>
<accession>B9D512</accession>
<evidence type="ECO:0000313" key="1">
    <source>
        <dbReference type="EMBL" id="EEF12926.1"/>
    </source>
</evidence>